<protein>
    <recommendedName>
        <fullName evidence="3">NUDIX hydrolase</fullName>
    </recommendedName>
</protein>
<organism evidence="1 2">
    <name type="scientific">Pseudofrankia inefficax (strain DSM 45817 / CECT 9037 / DDB 130130 / EuI1c)</name>
    <name type="common">Frankia inefficax</name>
    <dbReference type="NCBI Taxonomy" id="298654"/>
    <lineage>
        <taxon>Bacteria</taxon>
        <taxon>Bacillati</taxon>
        <taxon>Actinomycetota</taxon>
        <taxon>Actinomycetes</taxon>
        <taxon>Frankiales</taxon>
        <taxon>Frankiaceae</taxon>
        <taxon>Pseudofrankia</taxon>
    </lineage>
</organism>
<sequence length="278" mass="29078">MADGVVRVLGVDACPGGWVAIELVDGEFSRASFATELRTLVDTSTVGVIGVDMPLGLRSEGWRAADHAARAVLGPRRASVFLVPPRAVWALPDFAAANARCRALTGNGLTQQTWGLRPKLLEADVLRERMPGRLYEVHPEVAFAAMAARPRTDPADEWLAMVVAAGETAEVGPGDVLAAGARGGGGQHVVAPAPAHRPLTHAKTTWAGAARRRALLRSAGILLPDDLGPAGVVPPVDVLDAAAVAWSAHRIATGQGRCLPDGTGTQLDDRGEPIGIWY</sequence>
<gene>
    <name evidence="1" type="ordered locus">FraEuI1c_4746</name>
</gene>
<accession>E3IZG7</accession>
<dbReference type="OrthoDB" id="9811476at2"/>
<dbReference type="eggNOG" id="COG4923">
    <property type="taxonomic scope" value="Bacteria"/>
</dbReference>
<proteinExistence type="predicted"/>
<dbReference type="HOGENOM" id="CLU_080977_1_0_11"/>
<reference evidence="1 2" key="1">
    <citation type="submission" date="2010-10" db="EMBL/GenBank/DDBJ databases">
        <title>Complete sequence of Frankia sp. EuI1c.</title>
        <authorList>
            <consortium name="US DOE Joint Genome Institute"/>
            <person name="Lucas S."/>
            <person name="Copeland A."/>
            <person name="Lapidus A."/>
            <person name="Cheng J.-F."/>
            <person name="Bruce D."/>
            <person name="Goodwin L."/>
            <person name="Pitluck S."/>
            <person name="Chertkov O."/>
            <person name="Detter J.C."/>
            <person name="Han C."/>
            <person name="Tapia R."/>
            <person name="Land M."/>
            <person name="Hauser L."/>
            <person name="Jeffries C."/>
            <person name="Kyrpides N."/>
            <person name="Ivanova N."/>
            <person name="Mikhailova N."/>
            <person name="Beauchemin N."/>
            <person name="Sen A."/>
            <person name="Sur S.A."/>
            <person name="Gtari M."/>
            <person name="Wall L."/>
            <person name="Tisa L."/>
            <person name="Woyke T."/>
        </authorList>
    </citation>
    <scope>NUCLEOTIDE SEQUENCE [LARGE SCALE GENOMIC DNA]</scope>
    <source>
        <strain evidence="2">DSM 45817 / CECT 9037 / EuI1c</strain>
    </source>
</reference>
<evidence type="ECO:0000313" key="1">
    <source>
        <dbReference type="EMBL" id="ADP82737.1"/>
    </source>
</evidence>
<dbReference type="KEGG" id="fri:FraEuI1c_4746"/>
<dbReference type="Proteomes" id="UP000002484">
    <property type="component" value="Chromosome"/>
</dbReference>
<dbReference type="RefSeq" id="WP_013425855.1">
    <property type="nucleotide sequence ID" value="NC_014666.1"/>
</dbReference>
<dbReference type="STRING" id="298654.FraEuI1c_4746"/>
<name>E3IZG7_PSEI1</name>
<dbReference type="EMBL" id="CP002299">
    <property type="protein sequence ID" value="ADP82737.1"/>
    <property type="molecule type" value="Genomic_DNA"/>
</dbReference>
<evidence type="ECO:0000313" key="2">
    <source>
        <dbReference type="Proteomes" id="UP000002484"/>
    </source>
</evidence>
<dbReference type="AlphaFoldDB" id="E3IZG7"/>
<dbReference type="InParanoid" id="E3IZG7"/>
<keyword evidence="2" id="KW-1185">Reference proteome</keyword>
<dbReference type="Pfam" id="PF04250">
    <property type="entry name" value="DUF429"/>
    <property type="match status" value="2"/>
</dbReference>
<evidence type="ECO:0008006" key="3">
    <source>
        <dbReference type="Google" id="ProtNLM"/>
    </source>
</evidence>
<dbReference type="InterPro" id="IPR007362">
    <property type="entry name" value="DUF429"/>
</dbReference>